<dbReference type="AlphaFoldDB" id="A0A1D6H4M8"/>
<dbReference type="STRING" id="4577.A0A1D6H4M8"/>
<dbReference type="InParanoid" id="A0A1D6H4M8"/>
<sequence>MQTEIDIEATPNNDVINDTINDHTETENNVEIEDIIIDADDSFQPDIFDPRYCDSLDSKQIDILSQRGPRRDLSVQKDFWEALLQVADADNDAKTNSEAKGLANNEHGEYEFIVAIVIWYEVLYDVNIVSKHLQAKDMLIDDVID</sequence>
<evidence type="ECO:0000313" key="1">
    <source>
        <dbReference type="EMBL" id="AQK69777.1"/>
    </source>
</evidence>
<organism evidence="1">
    <name type="scientific">Zea mays</name>
    <name type="common">Maize</name>
    <dbReference type="NCBI Taxonomy" id="4577"/>
    <lineage>
        <taxon>Eukaryota</taxon>
        <taxon>Viridiplantae</taxon>
        <taxon>Streptophyta</taxon>
        <taxon>Embryophyta</taxon>
        <taxon>Tracheophyta</taxon>
        <taxon>Spermatophyta</taxon>
        <taxon>Magnoliopsida</taxon>
        <taxon>Liliopsida</taxon>
        <taxon>Poales</taxon>
        <taxon>Poaceae</taxon>
        <taxon>PACMAD clade</taxon>
        <taxon>Panicoideae</taxon>
        <taxon>Andropogonodae</taxon>
        <taxon>Andropogoneae</taxon>
        <taxon>Tripsacinae</taxon>
        <taxon>Zea</taxon>
    </lineage>
</organism>
<accession>A0A1D6H4M8</accession>
<proteinExistence type="predicted"/>
<dbReference type="EMBL" id="CM000781">
    <property type="protein sequence ID" value="AQK69777.1"/>
    <property type="molecule type" value="Genomic_DNA"/>
</dbReference>
<name>A0A1D6H4M8_MAIZE</name>
<gene>
    <name evidence="1" type="ORF">ZEAMMB73_Zm00001d015943</name>
</gene>
<reference evidence="1" key="1">
    <citation type="submission" date="2015-12" db="EMBL/GenBank/DDBJ databases">
        <title>Update maize B73 reference genome by single molecule sequencing technologies.</title>
        <authorList>
            <consortium name="Maize Genome Sequencing Project"/>
            <person name="Ware D."/>
        </authorList>
    </citation>
    <scope>NUCLEOTIDE SEQUENCE</scope>
    <source>
        <tissue evidence="1">Seedling</tissue>
    </source>
</reference>
<protein>
    <submittedName>
        <fullName evidence="1">Uncharacterized protein</fullName>
    </submittedName>
</protein>